<dbReference type="GeneID" id="5001348"/>
<name>A4RWB3_OSTLU</name>
<evidence type="ECO:0000256" key="7">
    <source>
        <dbReference type="PROSITE-ProRule" id="PRU00176"/>
    </source>
</evidence>
<keyword evidence="5" id="KW-0508">mRNA splicing</keyword>
<dbReference type="Proteomes" id="UP000001568">
    <property type="component" value="Chromosome 4"/>
</dbReference>
<dbReference type="InterPro" id="IPR000504">
    <property type="entry name" value="RRM_dom"/>
</dbReference>
<protein>
    <recommendedName>
        <fullName evidence="8">RRM domain-containing protein</fullName>
    </recommendedName>
</protein>
<dbReference type="Gene3D" id="3.30.70.330">
    <property type="match status" value="1"/>
</dbReference>
<comment type="subcellular location">
    <subcellularLocation>
        <location evidence="1">Nucleus</location>
    </subcellularLocation>
</comment>
<dbReference type="InterPro" id="IPR051106">
    <property type="entry name" value="RNA-bind/splicing_reg"/>
</dbReference>
<gene>
    <name evidence="9" type="ORF">OSTLU_9858</name>
</gene>
<dbReference type="PANTHER" id="PTHR48028">
    <property type="entry name" value="GLYCINE-RICH RNA-BINDING PROTEIN RZ1A"/>
    <property type="match status" value="1"/>
</dbReference>
<dbReference type="Pfam" id="PF00076">
    <property type="entry name" value="RRM_1"/>
    <property type="match status" value="1"/>
</dbReference>
<feature type="non-terminal residue" evidence="9">
    <location>
        <position position="1"/>
    </location>
</feature>
<evidence type="ECO:0000256" key="2">
    <source>
        <dbReference type="ARBA" id="ARBA00022553"/>
    </source>
</evidence>
<evidence type="ECO:0000256" key="5">
    <source>
        <dbReference type="ARBA" id="ARBA00023187"/>
    </source>
</evidence>
<feature type="domain" description="RRM" evidence="8">
    <location>
        <begin position="1"/>
        <end position="79"/>
    </location>
</feature>
<dbReference type="SMART" id="SM00360">
    <property type="entry name" value="RRM"/>
    <property type="match status" value="1"/>
</dbReference>
<dbReference type="HOGENOM" id="CLU_012062_28_8_1"/>
<evidence type="ECO:0000313" key="10">
    <source>
        <dbReference type="Proteomes" id="UP000001568"/>
    </source>
</evidence>
<sequence>VSVLVRNISFDAHEDDIRDKFQAYGNVLDVYMPKDRETGRKRGLAFVKYAIQGEADDAVEKATGMDIMGREVRCEIANERRKNPDEMRGRGG</sequence>
<dbReference type="GO" id="GO:0008380">
    <property type="term" value="P:RNA splicing"/>
    <property type="evidence" value="ECO:0007669"/>
    <property type="project" value="UniProtKB-KW"/>
</dbReference>
<dbReference type="SUPFAM" id="SSF54928">
    <property type="entry name" value="RNA-binding domain, RBD"/>
    <property type="match status" value="1"/>
</dbReference>
<dbReference type="STRING" id="436017.A4RWB3"/>
<dbReference type="RefSeq" id="XP_001417551.1">
    <property type="nucleotide sequence ID" value="XM_001417514.1"/>
</dbReference>
<dbReference type="AlphaFoldDB" id="A4RWB3"/>
<organism evidence="9 10">
    <name type="scientific">Ostreococcus lucimarinus (strain CCE9901)</name>
    <dbReference type="NCBI Taxonomy" id="436017"/>
    <lineage>
        <taxon>Eukaryota</taxon>
        <taxon>Viridiplantae</taxon>
        <taxon>Chlorophyta</taxon>
        <taxon>Mamiellophyceae</taxon>
        <taxon>Mamiellales</taxon>
        <taxon>Bathycoccaceae</taxon>
        <taxon>Ostreococcus</taxon>
    </lineage>
</organism>
<feature type="non-terminal residue" evidence="9">
    <location>
        <position position="92"/>
    </location>
</feature>
<dbReference type="KEGG" id="olu:OSTLU_9858"/>
<dbReference type="GO" id="GO:0005634">
    <property type="term" value="C:nucleus"/>
    <property type="evidence" value="ECO:0007669"/>
    <property type="project" value="UniProtKB-SubCell"/>
</dbReference>
<evidence type="ECO:0000259" key="8">
    <source>
        <dbReference type="PROSITE" id="PS50102"/>
    </source>
</evidence>
<dbReference type="eggNOG" id="KOG0118">
    <property type="taxonomic scope" value="Eukaryota"/>
</dbReference>
<reference evidence="9 10" key="1">
    <citation type="journal article" date="2007" name="Proc. Natl. Acad. Sci. U.S.A.">
        <title>The tiny eukaryote Ostreococcus provides genomic insights into the paradox of plankton speciation.</title>
        <authorList>
            <person name="Palenik B."/>
            <person name="Grimwood J."/>
            <person name="Aerts A."/>
            <person name="Rouze P."/>
            <person name="Salamov A."/>
            <person name="Putnam N."/>
            <person name="Dupont C."/>
            <person name="Jorgensen R."/>
            <person name="Derelle E."/>
            <person name="Rombauts S."/>
            <person name="Zhou K."/>
            <person name="Otillar R."/>
            <person name="Merchant S.S."/>
            <person name="Podell S."/>
            <person name="Gaasterland T."/>
            <person name="Napoli C."/>
            <person name="Gendler K."/>
            <person name="Manuell A."/>
            <person name="Tai V."/>
            <person name="Vallon O."/>
            <person name="Piganeau G."/>
            <person name="Jancek S."/>
            <person name="Heijde M."/>
            <person name="Jabbari K."/>
            <person name="Bowler C."/>
            <person name="Lohr M."/>
            <person name="Robbens S."/>
            <person name="Werner G."/>
            <person name="Dubchak I."/>
            <person name="Pazour G.J."/>
            <person name="Ren Q."/>
            <person name="Paulsen I."/>
            <person name="Delwiche C."/>
            <person name="Schmutz J."/>
            <person name="Rokhsar D."/>
            <person name="Van de Peer Y."/>
            <person name="Moreau H."/>
            <person name="Grigoriev I.V."/>
        </authorList>
    </citation>
    <scope>NUCLEOTIDE SEQUENCE [LARGE SCALE GENOMIC DNA]</scope>
    <source>
        <strain evidence="9 10">CCE9901</strain>
    </source>
</reference>
<keyword evidence="3" id="KW-0507">mRNA processing</keyword>
<proteinExistence type="predicted"/>
<keyword evidence="10" id="KW-1185">Reference proteome</keyword>
<keyword evidence="2" id="KW-0597">Phosphoprotein</keyword>
<dbReference type="PROSITE" id="PS50102">
    <property type="entry name" value="RRM"/>
    <property type="match status" value="1"/>
</dbReference>
<keyword evidence="6" id="KW-0539">Nucleus</keyword>
<dbReference type="OrthoDB" id="439808at2759"/>
<evidence type="ECO:0000256" key="3">
    <source>
        <dbReference type="ARBA" id="ARBA00022664"/>
    </source>
</evidence>
<dbReference type="SMART" id="SM00361">
    <property type="entry name" value="RRM_1"/>
    <property type="match status" value="1"/>
</dbReference>
<evidence type="ECO:0000256" key="4">
    <source>
        <dbReference type="ARBA" id="ARBA00022884"/>
    </source>
</evidence>
<evidence type="ECO:0000256" key="1">
    <source>
        <dbReference type="ARBA" id="ARBA00004123"/>
    </source>
</evidence>
<keyword evidence="4 7" id="KW-0694">RNA-binding</keyword>
<evidence type="ECO:0000313" key="9">
    <source>
        <dbReference type="EMBL" id="ABO95844.1"/>
    </source>
</evidence>
<dbReference type="GO" id="GO:0006397">
    <property type="term" value="P:mRNA processing"/>
    <property type="evidence" value="ECO:0007669"/>
    <property type="project" value="UniProtKB-KW"/>
</dbReference>
<dbReference type="InterPro" id="IPR035979">
    <property type="entry name" value="RBD_domain_sf"/>
</dbReference>
<dbReference type="OMA" id="LPWNTTA"/>
<evidence type="ECO:0000256" key="6">
    <source>
        <dbReference type="ARBA" id="ARBA00023242"/>
    </source>
</evidence>
<dbReference type="InterPro" id="IPR012677">
    <property type="entry name" value="Nucleotide-bd_a/b_plait_sf"/>
</dbReference>
<dbReference type="PANTHER" id="PTHR48028:SF4">
    <property type="entry name" value="SC35-LIKE SPLICING FACTOR"/>
    <property type="match status" value="1"/>
</dbReference>
<dbReference type="Gramene" id="ABO95844">
    <property type="protein sequence ID" value="ABO95844"/>
    <property type="gene ID" value="OSTLU_9858"/>
</dbReference>
<accession>A4RWB3</accession>
<dbReference type="GO" id="GO:0003723">
    <property type="term" value="F:RNA binding"/>
    <property type="evidence" value="ECO:0007669"/>
    <property type="project" value="UniProtKB-UniRule"/>
</dbReference>
<dbReference type="InterPro" id="IPR003954">
    <property type="entry name" value="RRM_euk-type"/>
</dbReference>
<dbReference type="EMBL" id="CP000584">
    <property type="protein sequence ID" value="ABO95844.1"/>
    <property type="molecule type" value="Genomic_DNA"/>
</dbReference>